<dbReference type="InterPro" id="IPR006128">
    <property type="entry name" value="Lipoprotein_PsaA-like"/>
</dbReference>
<dbReference type="KEGG" id="ifn:GM661_12410"/>
<dbReference type="PANTHER" id="PTHR42953">
    <property type="entry name" value="HIGH-AFFINITY ZINC UPTAKE SYSTEM PROTEIN ZNUA-RELATED"/>
    <property type="match status" value="1"/>
</dbReference>
<keyword evidence="3" id="KW-0732">Signal</keyword>
<dbReference type="RefSeq" id="WP_230867113.1">
    <property type="nucleotide sequence ID" value="NZ_CP046640.1"/>
</dbReference>
<dbReference type="Proteomes" id="UP000665020">
    <property type="component" value="Chromosome"/>
</dbReference>
<evidence type="ECO:0000256" key="5">
    <source>
        <dbReference type="SAM" id="Coils"/>
    </source>
</evidence>
<comment type="similarity">
    <text evidence="1 4">Belongs to the bacterial solute-binding protein 9 family.</text>
</comment>
<evidence type="ECO:0000313" key="7">
    <source>
        <dbReference type="Proteomes" id="UP000665020"/>
    </source>
</evidence>
<sequence>MRKIARIVVLLFVVVIIFVSGTACQVSGKSDKLAVAVSIVPEATFVKAVAGELLDVVTMIPPGNSPANYSPSPKELTKFSDSGIYFAMGVPADLTNILAKAEEINPDIKVVKLFAEVNEVYPDREFSPGKRDPHIWLSPKRAKIMVRIIARELAEIDEKNRNVYQKNADEYINKLNKLDQEISNSLSKLKNKTFIVYHPAFGYFADDYGLEMLAIEEEGKEATPRRVQKIIDLAKKENIKAIFYQAEIDSRQSQAIAEEIGGKTIQVDPLAADYIKNLQKTAEVFNDILN</sequence>
<organism evidence="6 7">
    <name type="scientific">Iocasia fonsfrigidae</name>
    <dbReference type="NCBI Taxonomy" id="2682810"/>
    <lineage>
        <taxon>Bacteria</taxon>
        <taxon>Bacillati</taxon>
        <taxon>Bacillota</taxon>
        <taxon>Clostridia</taxon>
        <taxon>Halanaerobiales</taxon>
        <taxon>Halanaerobiaceae</taxon>
        <taxon>Iocasia</taxon>
    </lineage>
</organism>
<evidence type="ECO:0000313" key="6">
    <source>
        <dbReference type="EMBL" id="QTL98711.1"/>
    </source>
</evidence>
<accession>A0A8A7KB93</accession>
<dbReference type="PRINTS" id="PR00691">
    <property type="entry name" value="ADHESINB"/>
</dbReference>
<dbReference type="GO" id="GO:0046872">
    <property type="term" value="F:metal ion binding"/>
    <property type="evidence" value="ECO:0007669"/>
    <property type="project" value="InterPro"/>
</dbReference>
<name>A0A8A7KB93_9FIRM</name>
<dbReference type="InterPro" id="IPR006129">
    <property type="entry name" value="AdhesinB"/>
</dbReference>
<dbReference type="GO" id="GO:0007155">
    <property type="term" value="P:cell adhesion"/>
    <property type="evidence" value="ECO:0007669"/>
    <property type="project" value="InterPro"/>
</dbReference>
<dbReference type="EMBL" id="CP046640">
    <property type="protein sequence ID" value="QTL98711.1"/>
    <property type="molecule type" value="Genomic_DNA"/>
</dbReference>
<dbReference type="AlphaFoldDB" id="A0A8A7KB93"/>
<evidence type="ECO:0000256" key="1">
    <source>
        <dbReference type="ARBA" id="ARBA00011028"/>
    </source>
</evidence>
<evidence type="ECO:0000256" key="3">
    <source>
        <dbReference type="ARBA" id="ARBA00022729"/>
    </source>
</evidence>
<reference evidence="6" key="1">
    <citation type="submission" date="2019-12" db="EMBL/GenBank/DDBJ databases">
        <authorList>
            <person name="zhang j."/>
            <person name="sun C.M."/>
        </authorList>
    </citation>
    <scope>NUCLEOTIDE SEQUENCE</scope>
    <source>
        <strain evidence="6">NS-1</strain>
    </source>
</reference>
<proteinExistence type="inferred from homology"/>
<protein>
    <submittedName>
        <fullName evidence="6">Zinc ABC transporter solute-binding protein</fullName>
    </submittedName>
</protein>
<dbReference type="Pfam" id="PF01297">
    <property type="entry name" value="ZnuA"/>
    <property type="match status" value="1"/>
</dbReference>
<dbReference type="SUPFAM" id="SSF53807">
    <property type="entry name" value="Helical backbone' metal receptor"/>
    <property type="match status" value="1"/>
</dbReference>
<dbReference type="GO" id="GO:0030001">
    <property type="term" value="P:metal ion transport"/>
    <property type="evidence" value="ECO:0007669"/>
    <property type="project" value="InterPro"/>
</dbReference>
<feature type="coiled-coil region" evidence="5">
    <location>
        <begin position="161"/>
        <end position="192"/>
    </location>
</feature>
<gene>
    <name evidence="6" type="ORF">GM661_12410</name>
</gene>
<dbReference type="PRINTS" id="PR00690">
    <property type="entry name" value="ADHESNFAMILY"/>
</dbReference>
<dbReference type="Gene3D" id="3.40.50.1980">
    <property type="entry name" value="Nitrogenase molybdenum iron protein domain"/>
    <property type="match status" value="2"/>
</dbReference>
<keyword evidence="7" id="KW-1185">Reference proteome</keyword>
<evidence type="ECO:0000256" key="4">
    <source>
        <dbReference type="RuleBase" id="RU003512"/>
    </source>
</evidence>
<keyword evidence="2 4" id="KW-0813">Transport</keyword>
<dbReference type="InterPro" id="IPR050492">
    <property type="entry name" value="Bact_metal-bind_prot9"/>
</dbReference>
<dbReference type="InterPro" id="IPR006127">
    <property type="entry name" value="ZnuA-like"/>
</dbReference>
<dbReference type="PROSITE" id="PS51257">
    <property type="entry name" value="PROKAR_LIPOPROTEIN"/>
    <property type="match status" value="1"/>
</dbReference>
<keyword evidence="5" id="KW-0175">Coiled coil</keyword>
<dbReference type="PANTHER" id="PTHR42953:SF3">
    <property type="entry name" value="HIGH-AFFINITY ZINC UPTAKE SYSTEM PROTEIN ZNUA"/>
    <property type="match status" value="1"/>
</dbReference>
<evidence type="ECO:0000256" key="2">
    <source>
        <dbReference type="ARBA" id="ARBA00022448"/>
    </source>
</evidence>